<keyword evidence="4" id="KW-1185">Reference proteome</keyword>
<dbReference type="PANTHER" id="PTHR33567:SF3">
    <property type="entry name" value="CHROMATE ION TRANSPORTER (EUROFUNG)"/>
    <property type="match status" value="1"/>
</dbReference>
<feature type="non-terminal residue" evidence="3">
    <location>
        <position position="91"/>
    </location>
</feature>
<sequence>MSTTHPLQSFPAALILFLGGLGVARAGATLPSWLTSLQNGLVSASVGLVALAAYRLSTKIIKTELQRFICLASAIASICFDQPYVLPVAMI</sequence>
<dbReference type="AlphaFoldDB" id="A0AAD5WWJ3"/>
<proteinExistence type="predicted"/>
<evidence type="ECO:0000256" key="2">
    <source>
        <dbReference type="SAM" id="SignalP"/>
    </source>
</evidence>
<dbReference type="Proteomes" id="UP001212841">
    <property type="component" value="Unassembled WGS sequence"/>
</dbReference>
<feature type="transmembrane region" description="Helical" evidence="1">
    <location>
        <begin position="36"/>
        <end position="56"/>
    </location>
</feature>
<accession>A0AAD5WWJ3</accession>
<keyword evidence="1" id="KW-0812">Transmembrane</keyword>
<feature type="chain" id="PRO_5042096978" evidence="2">
    <location>
        <begin position="27"/>
        <end position="91"/>
    </location>
</feature>
<feature type="signal peptide" evidence="2">
    <location>
        <begin position="1"/>
        <end position="26"/>
    </location>
</feature>
<reference evidence="3" key="1">
    <citation type="submission" date="2020-05" db="EMBL/GenBank/DDBJ databases">
        <title>Phylogenomic resolution of chytrid fungi.</title>
        <authorList>
            <person name="Stajich J.E."/>
            <person name="Amses K."/>
            <person name="Simmons R."/>
            <person name="Seto K."/>
            <person name="Myers J."/>
            <person name="Bonds A."/>
            <person name="Quandt C.A."/>
            <person name="Barry K."/>
            <person name="Liu P."/>
            <person name="Grigoriev I."/>
            <person name="Longcore J.E."/>
            <person name="James T.Y."/>
        </authorList>
    </citation>
    <scope>NUCLEOTIDE SEQUENCE</scope>
    <source>
        <strain evidence="3">JEL0318</strain>
    </source>
</reference>
<keyword evidence="1" id="KW-0472">Membrane</keyword>
<dbReference type="PANTHER" id="PTHR33567">
    <property type="entry name" value="CHROMATE ION TRANSPORTER (EUROFUNG)"/>
    <property type="match status" value="1"/>
</dbReference>
<keyword evidence="1" id="KW-1133">Transmembrane helix</keyword>
<name>A0AAD5WWJ3_9FUNG</name>
<feature type="transmembrane region" description="Helical" evidence="1">
    <location>
        <begin position="68"/>
        <end position="86"/>
    </location>
</feature>
<keyword evidence="2" id="KW-0732">Signal</keyword>
<evidence type="ECO:0000256" key="1">
    <source>
        <dbReference type="SAM" id="Phobius"/>
    </source>
</evidence>
<organism evidence="3 4">
    <name type="scientific">Rhizophlyctis rosea</name>
    <dbReference type="NCBI Taxonomy" id="64517"/>
    <lineage>
        <taxon>Eukaryota</taxon>
        <taxon>Fungi</taxon>
        <taxon>Fungi incertae sedis</taxon>
        <taxon>Chytridiomycota</taxon>
        <taxon>Chytridiomycota incertae sedis</taxon>
        <taxon>Chytridiomycetes</taxon>
        <taxon>Rhizophlyctidales</taxon>
        <taxon>Rhizophlyctidaceae</taxon>
        <taxon>Rhizophlyctis</taxon>
    </lineage>
</organism>
<dbReference type="EMBL" id="JADGJD010002267">
    <property type="protein sequence ID" value="KAJ3033594.1"/>
    <property type="molecule type" value="Genomic_DNA"/>
</dbReference>
<evidence type="ECO:0000313" key="4">
    <source>
        <dbReference type="Proteomes" id="UP001212841"/>
    </source>
</evidence>
<gene>
    <name evidence="3" type="ORF">HK097_004792</name>
</gene>
<protein>
    <submittedName>
        <fullName evidence="3">Uncharacterized protein</fullName>
    </submittedName>
</protein>
<comment type="caution">
    <text evidence="3">The sequence shown here is derived from an EMBL/GenBank/DDBJ whole genome shotgun (WGS) entry which is preliminary data.</text>
</comment>
<evidence type="ECO:0000313" key="3">
    <source>
        <dbReference type="EMBL" id="KAJ3033594.1"/>
    </source>
</evidence>